<proteinExistence type="predicted"/>
<accession>A0A2N5TTT3</accession>
<dbReference type="EMBL" id="PGCI01001250">
    <property type="protein sequence ID" value="PLW06154.1"/>
    <property type="molecule type" value="Genomic_DNA"/>
</dbReference>
<dbReference type="EMBL" id="PGCI01000349">
    <property type="protein sequence ID" value="PLW28900.1"/>
    <property type="molecule type" value="Genomic_DNA"/>
</dbReference>
<gene>
    <name evidence="2" type="ORF">PCASD_15794</name>
    <name evidence="1" type="ORF">PCASD_25276</name>
</gene>
<evidence type="ECO:0000313" key="2">
    <source>
        <dbReference type="EMBL" id="PLW28900.1"/>
    </source>
</evidence>
<reference evidence="2 3" key="1">
    <citation type="submission" date="2017-11" db="EMBL/GenBank/DDBJ databases">
        <title>De novo assembly and phasing of dikaryotic genomes from two isolates of Puccinia coronata f. sp. avenae, the causal agent of oat crown rust.</title>
        <authorList>
            <person name="Miller M.E."/>
            <person name="Zhang Y."/>
            <person name="Omidvar V."/>
            <person name="Sperschneider J."/>
            <person name="Schwessinger B."/>
            <person name="Raley C."/>
            <person name="Palmer J.M."/>
            <person name="Garnica D."/>
            <person name="Upadhyaya N."/>
            <person name="Rathjen J."/>
            <person name="Taylor J.M."/>
            <person name="Park R.F."/>
            <person name="Dodds P.N."/>
            <person name="Hirsch C.D."/>
            <person name="Kianian S.F."/>
            <person name="Figueroa M."/>
        </authorList>
    </citation>
    <scope>NUCLEOTIDE SEQUENCE [LARGE SCALE GENOMIC DNA]</scope>
    <source>
        <strain evidence="2">12SD80</strain>
    </source>
</reference>
<dbReference type="AlphaFoldDB" id="A0A2N5TTT3"/>
<evidence type="ECO:0000313" key="3">
    <source>
        <dbReference type="Proteomes" id="UP000235392"/>
    </source>
</evidence>
<sequence>MEFGLKPGLEEIILQCRGIKFIRLDQPGKTCHPNWEVAPHARTPTGVDSSLL</sequence>
<evidence type="ECO:0000313" key="1">
    <source>
        <dbReference type="EMBL" id="PLW06154.1"/>
    </source>
</evidence>
<name>A0A2N5TTT3_9BASI</name>
<protein>
    <submittedName>
        <fullName evidence="2">Uncharacterized protein</fullName>
    </submittedName>
</protein>
<comment type="caution">
    <text evidence="2">The sequence shown here is derived from an EMBL/GenBank/DDBJ whole genome shotgun (WGS) entry which is preliminary data.</text>
</comment>
<dbReference type="Proteomes" id="UP000235392">
    <property type="component" value="Unassembled WGS sequence"/>
</dbReference>
<organism evidence="2 3">
    <name type="scientific">Puccinia coronata f. sp. avenae</name>
    <dbReference type="NCBI Taxonomy" id="200324"/>
    <lineage>
        <taxon>Eukaryota</taxon>
        <taxon>Fungi</taxon>
        <taxon>Dikarya</taxon>
        <taxon>Basidiomycota</taxon>
        <taxon>Pucciniomycotina</taxon>
        <taxon>Pucciniomycetes</taxon>
        <taxon>Pucciniales</taxon>
        <taxon>Pucciniaceae</taxon>
        <taxon>Puccinia</taxon>
    </lineage>
</organism>